<dbReference type="InterPro" id="IPR036236">
    <property type="entry name" value="Znf_C2H2_sf"/>
</dbReference>
<dbReference type="SMART" id="SM00355">
    <property type="entry name" value="ZnF_C2H2"/>
    <property type="match status" value="4"/>
</dbReference>
<dbReference type="FunCoup" id="A0A6J1WHC6">
    <property type="interactions" value="1391"/>
</dbReference>
<dbReference type="PANTHER" id="PTHR13267">
    <property type="entry name" value="ZINC FINGER PROTEIN 277"/>
    <property type="match status" value="1"/>
</dbReference>
<keyword evidence="2 5" id="KW-0863">Zinc-finger</keyword>
<evidence type="ECO:0000256" key="4">
    <source>
        <dbReference type="ARBA" id="ARBA00034119"/>
    </source>
</evidence>
<accession>A0A6J1WHC6</accession>
<dbReference type="InParanoid" id="A0A6J1WHC6"/>
<evidence type="ECO:0000256" key="1">
    <source>
        <dbReference type="ARBA" id="ARBA00022723"/>
    </source>
</evidence>
<comment type="similarity">
    <text evidence="4">Belongs to the ZNF277 family.</text>
</comment>
<dbReference type="PANTHER" id="PTHR13267:SF3">
    <property type="entry name" value="ZINC FINGER PROTEIN 277"/>
    <property type="match status" value="1"/>
</dbReference>
<organism evidence="7 8">
    <name type="scientific">Galleria mellonella</name>
    <name type="common">Greater wax moth</name>
    <dbReference type="NCBI Taxonomy" id="7137"/>
    <lineage>
        <taxon>Eukaryota</taxon>
        <taxon>Metazoa</taxon>
        <taxon>Ecdysozoa</taxon>
        <taxon>Arthropoda</taxon>
        <taxon>Hexapoda</taxon>
        <taxon>Insecta</taxon>
        <taxon>Pterygota</taxon>
        <taxon>Neoptera</taxon>
        <taxon>Endopterygota</taxon>
        <taxon>Lepidoptera</taxon>
        <taxon>Glossata</taxon>
        <taxon>Ditrysia</taxon>
        <taxon>Pyraloidea</taxon>
        <taxon>Pyralidae</taxon>
        <taxon>Galleriinae</taxon>
        <taxon>Galleria</taxon>
    </lineage>
</organism>
<evidence type="ECO:0000313" key="8">
    <source>
        <dbReference type="RefSeq" id="XP_026753602.2"/>
    </source>
</evidence>
<keyword evidence="7" id="KW-1185">Reference proteome</keyword>
<dbReference type="RefSeq" id="XP_026753602.2">
    <property type="nucleotide sequence ID" value="XM_026897801.3"/>
</dbReference>
<dbReference type="KEGG" id="gmw:113513819"/>
<evidence type="ECO:0000259" key="6">
    <source>
        <dbReference type="PROSITE" id="PS50157"/>
    </source>
</evidence>
<evidence type="ECO:0000256" key="5">
    <source>
        <dbReference type="PROSITE-ProRule" id="PRU00042"/>
    </source>
</evidence>
<feature type="domain" description="C2H2-type" evidence="6">
    <location>
        <begin position="201"/>
        <end position="230"/>
    </location>
</feature>
<evidence type="ECO:0000256" key="3">
    <source>
        <dbReference type="ARBA" id="ARBA00022833"/>
    </source>
</evidence>
<dbReference type="InterPro" id="IPR040048">
    <property type="entry name" value="ZNF277"/>
</dbReference>
<keyword evidence="1" id="KW-0479">Metal-binding</keyword>
<keyword evidence="3" id="KW-0862">Zinc</keyword>
<dbReference type="Pfam" id="PF12756">
    <property type="entry name" value="zf-C2H2_2"/>
    <property type="match status" value="2"/>
</dbReference>
<dbReference type="AlphaFoldDB" id="A0A6J1WHC6"/>
<proteinExistence type="inferred from homology"/>
<reference evidence="8" key="1">
    <citation type="submission" date="2025-08" db="UniProtKB">
        <authorList>
            <consortium name="RefSeq"/>
        </authorList>
    </citation>
    <scope>IDENTIFICATION</scope>
    <source>
        <tissue evidence="8">Whole larvae</tissue>
    </source>
</reference>
<dbReference type="SUPFAM" id="SSF57667">
    <property type="entry name" value="beta-beta-alpha zinc fingers"/>
    <property type="match status" value="2"/>
</dbReference>
<dbReference type="PROSITE" id="PS50157">
    <property type="entry name" value="ZINC_FINGER_C2H2_2"/>
    <property type="match status" value="1"/>
</dbReference>
<gene>
    <name evidence="8" type="primary">LOC113513819</name>
</gene>
<dbReference type="InterPro" id="IPR013087">
    <property type="entry name" value="Znf_C2H2_type"/>
</dbReference>
<dbReference type="Proteomes" id="UP001652740">
    <property type="component" value="Unplaced"/>
</dbReference>
<name>A0A6J1WHC6_GALME</name>
<dbReference type="PROSITE" id="PS00028">
    <property type="entry name" value="ZINC_FINGER_C2H2_1"/>
    <property type="match status" value="2"/>
</dbReference>
<dbReference type="GeneID" id="113513819"/>
<protein>
    <submittedName>
        <fullName evidence="8">Zinc finger protein 277</fullName>
    </submittedName>
</protein>
<evidence type="ECO:0000256" key="2">
    <source>
        <dbReference type="ARBA" id="ARBA00022771"/>
    </source>
</evidence>
<dbReference type="GO" id="GO:0008270">
    <property type="term" value="F:zinc ion binding"/>
    <property type="evidence" value="ECO:0007669"/>
    <property type="project" value="UniProtKB-KW"/>
</dbReference>
<sequence>MSTNEKEYFGPLTLHQKSEFPTIFKSDEHIDCSCILCEEIFILPACEKQLLTHLFMEHRLVIADVNQIADLNGYLKYWRLRFRDQSLPYFCTTMLLDNKPDGTKSKNEEYYLLSDVLPEDKELRMNLQQTRLEKLLQRHQFEREDKNYVRECLFCRFISTTTRAAYLNHLYEKHNFHIAKPDNLIFIDELINTIAQKLENLHCIFCEGLFKDRTILKEHMRKKGHKRINPDNKEYDRYFLVNYVGDTAQSKTNQKLCSNKNQNRTTQKIKRDCEVDSNEDSDPEWSEWTEENGPLITCLLCQHTEMEYENVLNHMMQQHEFSFTDVTNGLDFYHKIKIVNYIRRQIHLQQCFSCDTKFDDLKNLQKHMKDMRHCTLVREKWDQPEYYFPTYEDDLFLCFIQDDDESWWSSDEQEVNKRNSMSDSISKEMALAVLND</sequence>
<evidence type="ECO:0000313" key="7">
    <source>
        <dbReference type="Proteomes" id="UP001652740"/>
    </source>
</evidence>
<dbReference type="InterPro" id="IPR041661">
    <property type="entry name" value="ZN622/Rei1/Reh1_Znf-C2H2"/>
</dbReference>